<dbReference type="RefSeq" id="WP_204001322.1">
    <property type="nucleotide sequence ID" value="NZ_BOPB01000021.1"/>
</dbReference>
<gene>
    <name evidence="4" type="ORF">Vlu01_37730</name>
</gene>
<keyword evidence="1" id="KW-0863">Zinc-finger</keyword>
<protein>
    <recommendedName>
        <fullName evidence="3">SWIM-type domain-containing protein</fullName>
    </recommendedName>
</protein>
<evidence type="ECO:0000313" key="4">
    <source>
        <dbReference type="EMBL" id="GIJ23149.1"/>
    </source>
</evidence>
<sequence>MTYPAWPGLLRDAFNSTALDDDVVKGARRHKRRGMIRSVGSVPGALSGVVQDGAEIWHVNWRIAPIDEAGWAEIEREIHADPVTMEALLESQAPARTQDVEEILSRLVPDPADLEATCDCADWLVPCAHALAVGLAFAELTRDDVWALLLLRGRGRDWLVVSEAAARARQLLDRLGGRPPSEEVFSDPPPAPSGARVSLR</sequence>
<evidence type="ECO:0000256" key="2">
    <source>
        <dbReference type="SAM" id="MobiDB-lite"/>
    </source>
</evidence>
<dbReference type="PANTHER" id="PTHR38133">
    <property type="entry name" value="SLR1429 PROTEIN"/>
    <property type="match status" value="1"/>
</dbReference>
<evidence type="ECO:0000313" key="5">
    <source>
        <dbReference type="Proteomes" id="UP000643165"/>
    </source>
</evidence>
<dbReference type="InterPro" id="IPR007527">
    <property type="entry name" value="Znf_SWIM"/>
</dbReference>
<dbReference type="Proteomes" id="UP000643165">
    <property type="component" value="Unassembled WGS sequence"/>
</dbReference>
<dbReference type="PROSITE" id="PS50966">
    <property type="entry name" value="ZF_SWIM"/>
    <property type="match status" value="1"/>
</dbReference>
<keyword evidence="5" id="KW-1185">Reference proteome</keyword>
<feature type="region of interest" description="Disordered" evidence="2">
    <location>
        <begin position="176"/>
        <end position="200"/>
    </location>
</feature>
<evidence type="ECO:0000256" key="1">
    <source>
        <dbReference type="PROSITE-ProRule" id="PRU00325"/>
    </source>
</evidence>
<evidence type="ECO:0000259" key="3">
    <source>
        <dbReference type="PROSITE" id="PS50966"/>
    </source>
</evidence>
<organism evidence="4 5">
    <name type="scientific">Micromonospora lutea</name>
    <dbReference type="NCBI Taxonomy" id="419825"/>
    <lineage>
        <taxon>Bacteria</taxon>
        <taxon>Bacillati</taxon>
        <taxon>Actinomycetota</taxon>
        <taxon>Actinomycetes</taxon>
        <taxon>Micromonosporales</taxon>
        <taxon>Micromonosporaceae</taxon>
        <taxon>Micromonospora</taxon>
    </lineage>
</organism>
<dbReference type="EMBL" id="BOPB01000021">
    <property type="protein sequence ID" value="GIJ23149.1"/>
    <property type="molecule type" value="Genomic_DNA"/>
</dbReference>
<name>A0ABQ4IZ32_9ACTN</name>
<accession>A0ABQ4IZ32</accession>
<keyword evidence="1" id="KW-0862">Zinc</keyword>
<keyword evidence="1" id="KW-0479">Metal-binding</keyword>
<reference evidence="4 5" key="1">
    <citation type="submission" date="2021-01" db="EMBL/GenBank/DDBJ databases">
        <title>Whole genome shotgun sequence of Verrucosispora lutea NBRC 106530.</title>
        <authorList>
            <person name="Komaki H."/>
            <person name="Tamura T."/>
        </authorList>
    </citation>
    <scope>NUCLEOTIDE SEQUENCE [LARGE SCALE GENOMIC DNA]</scope>
    <source>
        <strain evidence="4 5">NBRC 106530</strain>
    </source>
</reference>
<feature type="domain" description="SWIM-type" evidence="3">
    <location>
        <begin position="103"/>
        <end position="138"/>
    </location>
</feature>
<proteinExistence type="predicted"/>
<comment type="caution">
    <text evidence="4">The sequence shown here is derived from an EMBL/GenBank/DDBJ whole genome shotgun (WGS) entry which is preliminary data.</text>
</comment>
<dbReference type="PANTHER" id="PTHR38133:SF1">
    <property type="entry name" value="SLR1429 PROTEIN"/>
    <property type="match status" value="1"/>
</dbReference>